<dbReference type="PANTHER" id="PTHR33603">
    <property type="entry name" value="METHYLTRANSFERASE"/>
    <property type="match status" value="1"/>
</dbReference>
<dbReference type="InterPro" id="IPR003742">
    <property type="entry name" value="RlmH-like"/>
</dbReference>
<evidence type="ECO:0000256" key="3">
    <source>
        <dbReference type="ARBA" id="ARBA00022603"/>
    </source>
</evidence>
<evidence type="ECO:0000256" key="7">
    <source>
        <dbReference type="HAMAP-Rule" id="MF_00658"/>
    </source>
</evidence>
<evidence type="ECO:0000313" key="8">
    <source>
        <dbReference type="EMBL" id="BCI59996.1"/>
    </source>
</evidence>
<dbReference type="GO" id="GO:0070038">
    <property type="term" value="F:rRNA (pseudouridine-N3-)-methyltransferase activity"/>
    <property type="evidence" value="ECO:0007669"/>
    <property type="project" value="UniProtKB-UniRule"/>
</dbReference>
<keyword evidence="3 7" id="KW-0489">Methyltransferase</keyword>
<accession>A0A7I8CZX2</accession>
<evidence type="ECO:0000313" key="9">
    <source>
        <dbReference type="Proteomes" id="UP000593890"/>
    </source>
</evidence>
<sequence length="160" mass="17550">MFKITVACVGKLKESYWREAVAEYQKRLGAYCSLDVVEVEEAPVPQKASSAQIEAALDAEGKRLLAKVPVGAALCSLCIEGKEMGSEPFSRWIGDIQVRGISHIVLAIGGSWGLSPQVKKASVLRLSMSPMTFPHQLARVMLLEQLYRAFQILSGGKYHK</sequence>
<dbReference type="HAMAP" id="MF_00658">
    <property type="entry name" value="23SrRNA_methyltr_H"/>
    <property type="match status" value="1"/>
</dbReference>
<evidence type="ECO:0000256" key="6">
    <source>
        <dbReference type="ARBA" id="ARBA00038303"/>
    </source>
</evidence>
<comment type="subunit">
    <text evidence="7">Homodimer.</text>
</comment>
<dbReference type="InterPro" id="IPR029028">
    <property type="entry name" value="Alpha/beta_knot_MTases"/>
</dbReference>
<keyword evidence="4 7" id="KW-0808">Transferase</keyword>
<keyword evidence="9" id="KW-1185">Reference proteome</keyword>
<dbReference type="RefSeq" id="WP_090266500.1">
    <property type="nucleotide sequence ID" value="NZ_AP023321.1"/>
</dbReference>
<evidence type="ECO:0000256" key="4">
    <source>
        <dbReference type="ARBA" id="ARBA00022679"/>
    </source>
</evidence>
<dbReference type="PIRSF" id="PIRSF004505">
    <property type="entry name" value="MT_bac"/>
    <property type="match status" value="1"/>
</dbReference>
<comment type="subcellular location">
    <subcellularLocation>
        <location evidence="7">Cytoplasm</location>
    </subcellularLocation>
</comment>
<feature type="binding site" evidence="7">
    <location>
        <position position="109"/>
    </location>
    <ligand>
        <name>S-adenosyl-L-methionine</name>
        <dbReference type="ChEBI" id="CHEBI:59789"/>
    </ligand>
</feature>
<dbReference type="CDD" id="cd18081">
    <property type="entry name" value="RlmH-like"/>
    <property type="match status" value="1"/>
</dbReference>
<reference evidence="9" key="1">
    <citation type="submission" date="2020-07" db="EMBL/GenBank/DDBJ databases">
        <title>Complete genome sequencing of Clostridia bacterium strain 12CBH8.</title>
        <authorList>
            <person name="Sakamoto M."/>
            <person name="Murakami T."/>
            <person name="Mori H."/>
        </authorList>
    </citation>
    <scope>NUCLEOTIDE SEQUENCE [LARGE SCALE GENOMIC DNA]</scope>
    <source>
        <strain evidence="9">12CBH8</strain>
    </source>
</reference>
<dbReference type="Gene3D" id="3.40.1280.10">
    <property type="match status" value="1"/>
</dbReference>
<proteinExistence type="inferred from homology"/>
<dbReference type="AlphaFoldDB" id="A0A7I8CZX2"/>
<name>A0A7I8CZX2_9FIRM</name>
<evidence type="ECO:0000256" key="5">
    <source>
        <dbReference type="ARBA" id="ARBA00022691"/>
    </source>
</evidence>
<gene>
    <name evidence="7 8" type="primary">rlmH</name>
    <name evidence="8" type="ORF">C12CBH8_06350</name>
</gene>
<comment type="similarity">
    <text evidence="6 7">Belongs to the RNA methyltransferase RlmH family.</text>
</comment>
<organism evidence="8 9">
    <name type="scientific">Solibaculum mannosilyticum</name>
    <dbReference type="NCBI Taxonomy" id="2780922"/>
    <lineage>
        <taxon>Bacteria</taxon>
        <taxon>Bacillati</taxon>
        <taxon>Bacillota</taxon>
        <taxon>Clostridia</taxon>
        <taxon>Eubacteriales</taxon>
        <taxon>Oscillospiraceae</taxon>
        <taxon>Solibaculum</taxon>
    </lineage>
</organism>
<feature type="binding site" evidence="7">
    <location>
        <begin position="128"/>
        <end position="133"/>
    </location>
    <ligand>
        <name>S-adenosyl-L-methionine</name>
        <dbReference type="ChEBI" id="CHEBI:59789"/>
    </ligand>
</feature>
<dbReference type="Pfam" id="PF02590">
    <property type="entry name" value="SPOUT_MTase"/>
    <property type="match status" value="1"/>
</dbReference>
<evidence type="ECO:0000256" key="2">
    <source>
        <dbReference type="ARBA" id="ARBA00022552"/>
    </source>
</evidence>
<dbReference type="Proteomes" id="UP000593890">
    <property type="component" value="Chromosome"/>
</dbReference>
<protein>
    <recommendedName>
        <fullName evidence="7">Ribosomal RNA large subunit methyltransferase H</fullName>
        <ecNumber evidence="7">2.1.1.177</ecNumber>
    </recommendedName>
    <alternativeName>
        <fullName evidence="7">23S rRNA (pseudouridine1915-N3)-methyltransferase</fullName>
    </alternativeName>
    <alternativeName>
        <fullName evidence="7">23S rRNA m3Psi1915 methyltransferase</fullName>
    </alternativeName>
    <alternativeName>
        <fullName evidence="7">rRNA (pseudouridine-N3-)-methyltransferase RlmH</fullName>
    </alternativeName>
</protein>
<comment type="function">
    <text evidence="7">Specifically methylates the pseudouridine at position 1915 (m3Psi1915) in 23S rRNA.</text>
</comment>
<keyword evidence="5 7" id="KW-0949">S-adenosyl-L-methionine</keyword>
<keyword evidence="2 7" id="KW-0698">rRNA processing</keyword>
<dbReference type="SUPFAM" id="SSF75217">
    <property type="entry name" value="alpha/beta knot"/>
    <property type="match status" value="1"/>
</dbReference>
<dbReference type="EMBL" id="AP023321">
    <property type="protein sequence ID" value="BCI59996.1"/>
    <property type="molecule type" value="Genomic_DNA"/>
</dbReference>
<dbReference type="NCBIfam" id="NF000985">
    <property type="entry name" value="PRK00103.1-3"/>
    <property type="match status" value="1"/>
</dbReference>
<dbReference type="EC" id="2.1.1.177" evidence="7"/>
<dbReference type="InterPro" id="IPR029026">
    <property type="entry name" value="tRNA_m1G_MTases_N"/>
</dbReference>
<evidence type="ECO:0000256" key="1">
    <source>
        <dbReference type="ARBA" id="ARBA00022490"/>
    </source>
</evidence>
<dbReference type="GO" id="GO:0005737">
    <property type="term" value="C:cytoplasm"/>
    <property type="evidence" value="ECO:0007669"/>
    <property type="project" value="UniProtKB-SubCell"/>
</dbReference>
<dbReference type="PANTHER" id="PTHR33603:SF1">
    <property type="entry name" value="RIBOSOMAL RNA LARGE SUBUNIT METHYLTRANSFERASE H"/>
    <property type="match status" value="1"/>
</dbReference>
<comment type="catalytic activity">
    <reaction evidence="7">
        <text>pseudouridine(1915) in 23S rRNA + S-adenosyl-L-methionine = N(3)-methylpseudouridine(1915) in 23S rRNA + S-adenosyl-L-homocysteine + H(+)</text>
        <dbReference type="Rhea" id="RHEA:42752"/>
        <dbReference type="Rhea" id="RHEA-COMP:10221"/>
        <dbReference type="Rhea" id="RHEA-COMP:10222"/>
        <dbReference type="ChEBI" id="CHEBI:15378"/>
        <dbReference type="ChEBI" id="CHEBI:57856"/>
        <dbReference type="ChEBI" id="CHEBI:59789"/>
        <dbReference type="ChEBI" id="CHEBI:65314"/>
        <dbReference type="ChEBI" id="CHEBI:74486"/>
        <dbReference type="EC" id="2.1.1.177"/>
    </reaction>
</comment>
<keyword evidence="1 7" id="KW-0963">Cytoplasm</keyword>
<dbReference type="KEGG" id="sman:C12CBH8_06350"/>
<feature type="binding site" evidence="7">
    <location>
        <position position="77"/>
    </location>
    <ligand>
        <name>S-adenosyl-L-methionine</name>
        <dbReference type="ChEBI" id="CHEBI:59789"/>
    </ligand>
</feature>